<protein>
    <submittedName>
        <fullName evidence="1">Uncharacterized protein</fullName>
    </submittedName>
</protein>
<dbReference type="Proteomes" id="UP001295684">
    <property type="component" value="Unassembled WGS sequence"/>
</dbReference>
<dbReference type="AlphaFoldDB" id="A0AAD1XR77"/>
<gene>
    <name evidence="1" type="ORF">ECRASSUSDP1_LOCUS19102</name>
</gene>
<accession>A0AAD1XR77</accession>
<proteinExistence type="predicted"/>
<name>A0AAD1XR77_EUPCR</name>
<reference evidence="1" key="1">
    <citation type="submission" date="2023-07" db="EMBL/GenBank/DDBJ databases">
        <authorList>
            <consortium name="AG Swart"/>
            <person name="Singh M."/>
            <person name="Singh A."/>
            <person name="Seah K."/>
            <person name="Emmerich C."/>
        </authorList>
    </citation>
    <scope>NUCLEOTIDE SEQUENCE</scope>
    <source>
        <strain evidence="1">DP1</strain>
    </source>
</reference>
<keyword evidence="2" id="KW-1185">Reference proteome</keyword>
<evidence type="ECO:0000313" key="1">
    <source>
        <dbReference type="EMBL" id="CAI2377713.1"/>
    </source>
</evidence>
<comment type="caution">
    <text evidence="1">The sequence shown here is derived from an EMBL/GenBank/DDBJ whole genome shotgun (WGS) entry which is preliminary data.</text>
</comment>
<organism evidence="1 2">
    <name type="scientific">Euplotes crassus</name>
    <dbReference type="NCBI Taxonomy" id="5936"/>
    <lineage>
        <taxon>Eukaryota</taxon>
        <taxon>Sar</taxon>
        <taxon>Alveolata</taxon>
        <taxon>Ciliophora</taxon>
        <taxon>Intramacronucleata</taxon>
        <taxon>Spirotrichea</taxon>
        <taxon>Hypotrichia</taxon>
        <taxon>Euplotida</taxon>
        <taxon>Euplotidae</taxon>
        <taxon>Moneuplotes</taxon>
    </lineage>
</organism>
<sequence>MESKVSTQTIGPTHQKIESSASSLLENRILKEEVANSEICMDALGSKSESINFIESCHLNKFVFDDSKSSKVISPYVKLKPVSRYSSKLNTYVYKNKNYSKLVSRFLEVHKNVQKIEEWQLYILGSVPCKIQNMGLNNVLAGLSKFTKCVEFGKLEIGPTHLQKIIVCGRHLKGICFNRCMISEQQWSSTFKNYYSSSVNLNHVIFRRCYSRIQGENNYIRFIPDIMKGILDSSFKILINTIEFYQSTKNLSKEALLEALECKAEGFDIILEEYKILFVLGP</sequence>
<dbReference type="EMBL" id="CAMPGE010019371">
    <property type="protein sequence ID" value="CAI2377713.1"/>
    <property type="molecule type" value="Genomic_DNA"/>
</dbReference>
<evidence type="ECO:0000313" key="2">
    <source>
        <dbReference type="Proteomes" id="UP001295684"/>
    </source>
</evidence>